<name>A0AAW2CSR0_9ROSI</name>
<comment type="caution">
    <text evidence="1">The sequence shown here is derived from an EMBL/GenBank/DDBJ whole genome shotgun (WGS) entry which is preliminary data.</text>
</comment>
<dbReference type="AlphaFoldDB" id="A0AAW2CSR0"/>
<dbReference type="Proteomes" id="UP001459277">
    <property type="component" value="Unassembled WGS sequence"/>
</dbReference>
<accession>A0AAW2CSR0</accession>
<reference evidence="1 2" key="1">
    <citation type="submission" date="2024-01" db="EMBL/GenBank/DDBJ databases">
        <title>A telomere-to-telomere, gap-free genome of sweet tea (Lithocarpus litseifolius).</title>
        <authorList>
            <person name="Zhou J."/>
        </authorList>
    </citation>
    <scope>NUCLEOTIDE SEQUENCE [LARGE SCALE GENOMIC DNA]</scope>
    <source>
        <strain evidence="1">Zhou-2022a</strain>
        <tissue evidence="1">Leaf</tissue>
    </source>
</reference>
<organism evidence="1 2">
    <name type="scientific">Lithocarpus litseifolius</name>
    <dbReference type="NCBI Taxonomy" id="425828"/>
    <lineage>
        <taxon>Eukaryota</taxon>
        <taxon>Viridiplantae</taxon>
        <taxon>Streptophyta</taxon>
        <taxon>Embryophyta</taxon>
        <taxon>Tracheophyta</taxon>
        <taxon>Spermatophyta</taxon>
        <taxon>Magnoliopsida</taxon>
        <taxon>eudicotyledons</taxon>
        <taxon>Gunneridae</taxon>
        <taxon>Pentapetalae</taxon>
        <taxon>rosids</taxon>
        <taxon>fabids</taxon>
        <taxon>Fagales</taxon>
        <taxon>Fagaceae</taxon>
        <taxon>Lithocarpus</taxon>
    </lineage>
</organism>
<dbReference type="EMBL" id="JAZDWU010000005">
    <property type="protein sequence ID" value="KAL0001305.1"/>
    <property type="molecule type" value="Genomic_DNA"/>
</dbReference>
<keyword evidence="2" id="KW-1185">Reference proteome</keyword>
<sequence>MMEHEMIKWFIDNLKPPYYEKMTSAQVTHFVSLNPIEERIDEGIRCKKIVDPEALNFMIEQQVKKAIDRKGKEANVHMIDKTPEGPRGVISAYTTSNAYLYQQQVRPAQAPYQAFNQRGRPY</sequence>
<proteinExistence type="predicted"/>
<evidence type="ECO:0000313" key="2">
    <source>
        <dbReference type="Proteomes" id="UP001459277"/>
    </source>
</evidence>
<evidence type="ECO:0000313" key="1">
    <source>
        <dbReference type="EMBL" id="KAL0001305.1"/>
    </source>
</evidence>
<gene>
    <name evidence="1" type="ORF">SO802_015086</name>
</gene>
<protein>
    <submittedName>
        <fullName evidence="1">Uncharacterized protein</fullName>
    </submittedName>
</protein>